<dbReference type="GO" id="GO:0003723">
    <property type="term" value="F:RNA binding"/>
    <property type="evidence" value="ECO:0007669"/>
    <property type="project" value="UniProtKB-UniRule"/>
</dbReference>
<dbReference type="InterPro" id="IPR000504">
    <property type="entry name" value="RRM_dom"/>
</dbReference>
<name>A0A3M7RVY5_BRAPC</name>
<gene>
    <name evidence="4" type="ORF">BpHYR1_014779</name>
</gene>
<proteinExistence type="predicted"/>
<evidence type="ECO:0000259" key="3">
    <source>
        <dbReference type="PROSITE" id="PS50102"/>
    </source>
</evidence>
<dbReference type="EMBL" id="REGN01002515">
    <property type="protein sequence ID" value="RNA27642.1"/>
    <property type="molecule type" value="Genomic_DNA"/>
</dbReference>
<evidence type="ECO:0000313" key="4">
    <source>
        <dbReference type="EMBL" id="RNA27642.1"/>
    </source>
</evidence>
<feature type="region of interest" description="Disordered" evidence="2">
    <location>
        <begin position="312"/>
        <end position="340"/>
    </location>
</feature>
<organism evidence="4 5">
    <name type="scientific">Brachionus plicatilis</name>
    <name type="common">Marine rotifer</name>
    <name type="synonym">Brachionus muelleri</name>
    <dbReference type="NCBI Taxonomy" id="10195"/>
    <lineage>
        <taxon>Eukaryota</taxon>
        <taxon>Metazoa</taxon>
        <taxon>Spiralia</taxon>
        <taxon>Gnathifera</taxon>
        <taxon>Rotifera</taxon>
        <taxon>Eurotatoria</taxon>
        <taxon>Monogononta</taxon>
        <taxon>Pseudotrocha</taxon>
        <taxon>Ploima</taxon>
        <taxon>Brachionidae</taxon>
        <taxon>Brachionus</taxon>
    </lineage>
</organism>
<feature type="compositionally biased region" description="Low complexity" evidence="2">
    <location>
        <begin position="353"/>
        <end position="365"/>
    </location>
</feature>
<dbReference type="InterPro" id="IPR012677">
    <property type="entry name" value="Nucleotide-bd_a/b_plait_sf"/>
</dbReference>
<keyword evidence="5" id="KW-1185">Reference proteome</keyword>
<dbReference type="PROSITE" id="PS50102">
    <property type="entry name" value="RRM"/>
    <property type="match status" value="1"/>
</dbReference>
<reference evidence="4 5" key="1">
    <citation type="journal article" date="2018" name="Sci. Rep.">
        <title>Genomic signatures of local adaptation to the degree of environmental predictability in rotifers.</title>
        <authorList>
            <person name="Franch-Gras L."/>
            <person name="Hahn C."/>
            <person name="Garcia-Roger E.M."/>
            <person name="Carmona M.J."/>
            <person name="Serra M."/>
            <person name="Gomez A."/>
        </authorList>
    </citation>
    <scope>NUCLEOTIDE SEQUENCE [LARGE SCALE GENOMIC DNA]</scope>
    <source>
        <strain evidence="4">HYR1</strain>
    </source>
</reference>
<keyword evidence="1" id="KW-0694">RNA-binding</keyword>
<feature type="region of interest" description="Disordered" evidence="2">
    <location>
        <begin position="353"/>
        <end position="378"/>
    </location>
</feature>
<dbReference type="Proteomes" id="UP000276133">
    <property type="component" value="Unassembled WGS sequence"/>
</dbReference>
<dbReference type="Gene3D" id="3.30.70.330">
    <property type="match status" value="1"/>
</dbReference>
<comment type="caution">
    <text evidence="4">The sequence shown here is derived from an EMBL/GenBank/DDBJ whole genome shotgun (WGS) entry which is preliminary data.</text>
</comment>
<evidence type="ECO:0000256" key="2">
    <source>
        <dbReference type="SAM" id="MobiDB-lite"/>
    </source>
</evidence>
<dbReference type="AlphaFoldDB" id="A0A3M7RVY5"/>
<dbReference type="STRING" id="10195.A0A3M7RVY5"/>
<feature type="domain" description="RRM" evidence="3">
    <location>
        <begin position="1"/>
        <end position="56"/>
    </location>
</feature>
<accession>A0A3M7RVY5</accession>
<evidence type="ECO:0000313" key="5">
    <source>
        <dbReference type="Proteomes" id="UP000276133"/>
    </source>
</evidence>
<sequence>MIKKIFQKIIKNNLIPPRGCAFVEFFDRKTASKCLDKMRDNYRLDGNCIKVAWATNKGIEKEKRLKDFWNVDVGCTYIPWHFLDSSSKEPIDLSKWATGGIVDEDSLPEKHLTIYKSQMLKMANSDSAISTKDESKNESNDMDICTDDNQTHHQKQSDLMPKSIQPIQYQNMLNSQQVLPINFSAPPPSLAPLQSNQILNSNSSLSQNQIALPSFQVHPINYQALSQFNPVFPTADSNQESLVTPNQNLIDLFNSQRNLVPLANFPSTPPQFQFFHRPILMNPQNQNHSPMPNQPVANNMRKILLPFHGTQGQMDLNKSEQSVNQETNEISSTTQNEDRADAKNYQDFRNTNYRKNNWKSNNNYSNKRRSYGHDYNRNNYSNNGRFSNQSGNFRNYKHHNGQINFCCLLFCYF</sequence>
<dbReference type="OrthoDB" id="79367at2759"/>
<dbReference type="InterPro" id="IPR035979">
    <property type="entry name" value="RBD_domain_sf"/>
</dbReference>
<evidence type="ECO:0000256" key="1">
    <source>
        <dbReference type="PROSITE-ProRule" id="PRU00176"/>
    </source>
</evidence>
<dbReference type="SUPFAM" id="SSF54928">
    <property type="entry name" value="RNA-binding domain, RBD"/>
    <property type="match status" value="1"/>
</dbReference>
<protein>
    <submittedName>
        <fullName evidence="4">Splicing arginine serine-rich 15 isoform X1</fullName>
    </submittedName>
</protein>
<dbReference type="Pfam" id="PF00076">
    <property type="entry name" value="RRM_1"/>
    <property type="match status" value="1"/>
</dbReference>
<feature type="compositionally biased region" description="Polar residues" evidence="2">
    <location>
        <begin position="312"/>
        <end position="335"/>
    </location>
</feature>